<dbReference type="GO" id="GO:0071300">
    <property type="term" value="P:cellular response to retinoic acid"/>
    <property type="evidence" value="ECO:0007669"/>
    <property type="project" value="InterPro"/>
</dbReference>
<organism evidence="1">
    <name type="scientific">Osteoglossum bicirrhosum</name>
    <name type="common">silver arawana</name>
    <dbReference type="NCBI Taxonomy" id="109271"/>
    <lineage>
        <taxon>Eukaryota</taxon>
        <taxon>Metazoa</taxon>
        <taxon>Chordata</taxon>
        <taxon>Craniata</taxon>
        <taxon>Vertebrata</taxon>
        <taxon>Euteleostomi</taxon>
        <taxon>Actinopterygii</taxon>
        <taxon>Neopterygii</taxon>
        <taxon>Teleostei</taxon>
        <taxon>Osteoglossocephala</taxon>
        <taxon>Osteoglossomorpha</taxon>
        <taxon>Osteoglossiformes</taxon>
        <taxon>Osteoglossidae</taxon>
        <taxon>Osteoglossum</taxon>
    </lineage>
</organism>
<dbReference type="InterPro" id="IPR033537">
    <property type="entry name" value="Stra8"/>
</dbReference>
<protein>
    <submittedName>
        <fullName evidence="1">Stimulated by retinoic acid protein 8</fullName>
    </submittedName>
</protein>
<dbReference type="GO" id="GO:0005634">
    <property type="term" value="C:nucleus"/>
    <property type="evidence" value="ECO:0007669"/>
    <property type="project" value="TreeGrafter"/>
</dbReference>
<dbReference type="EMBL" id="KU161164">
    <property type="protein sequence ID" value="ANC96760.1"/>
    <property type="molecule type" value="mRNA"/>
</dbReference>
<proteinExistence type="evidence at transcript level"/>
<dbReference type="GO" id="GO:0051321">
    <property type="term" value="P:meiotic cell cycle"/>
    <property type="evidence" value="ECO:0007669"/>
    <property type="project" value="InterPro"/>
</dbReference>
<dbReference type="PANTHER" id="PTHR35254">
    <property type="entry name" value="STIMULATED BY RETINOIC ACID GENE 8 PROTEIN HOMOLOG"/>
    <property type="match status" value="1"/>
</dbReference>
<name>A0A172MFH3_9TELE</name>
<sequence>MFLPANSGPYDLDEVKEEYRMQQYCSSGMVESFTSSKDETGEELDMSQSCRDSTAMEFKGSGAINEEGMTVFNHEVTEILDHGNEEAVDGPGKSDSSKNSIASVMAFERYLLFYKQMMDMLLWNGVLLPEQSGLQCLVSKVIFSLWQRMTPEHFVVLLTFSQQKELQPLASMRQHIWLPSSSQISSQEVPETSESTTYEDMLQDVYEVLERDQDSVLENSLKTEVLESSDFEKLTNIYKRIMCFLNAEVPAFIQDLCLPEDYEAFLLNCTEKFQEDDSDL</sequence>
<dbReference type="GO" id="GO:0007283">
    <property type="term" value="P:spermatogenesis"/>
    <property type="evidence" value="ECO:0007669"/>
    <property type="project" value="TreeGrafter"/>
</dbReference>
<dbReference type="GO" id="GO:0048477">
    <property type="term" value="P:oogenesis"/>
    <property type="evidence" value="ECO:0007669"/>
    <property type="project" value="TreeGrafter"/>
</dbReference>
<accession>A0A172MFH3</accession>
<evidence type="ECO:0000313" key="1">
    <source>
        <dbReference type="EMBL" id="ANC96760.1"/>
    </source>
</evidence>
<dbReference type="GO" id="GO:0090427">
    <property type="term" value="P:activation of meiosis"/>
    <property type="evidence" value="ECO:0007669"/>
    <property type="project" value="TreeGrafter"/>
</dbReference>
<dbReference type="AlphaFoldDB" id="A0A172MFH3"/>
<reference evidence="1" key="1">
    <citation type="submission" date="2015-11" db="EMBL/GenBank/DDBJ databases">
        <title>The PhyloFish database: a comprehensive resource to study gene expression after whole genome duplication in fish.</title>
        <authorList>
            <person name="Pasquier J."/>
            <person name="Cabau C."/>
            <person name="Nguyen T."/>
            <person name="Jouanno E."/>
            <person name="Parrinello H."/>
            <person name="Journot L."/>
            <person name="Pontarotti P."/>
            <person name="Klopp C."/>
            <person name="Postlethwait J.H."/>
            <person name="Guiguen Y."/>
            <person name="Bobe J."/>
        </authorList>
    </citation>
    <scope>NUCLEOTIDE SEQUENCE</scope>
</reference>
<dbReference type="PANTHER" id="PTHR35254:SF1">
    <property type="entry name" value="STIMULATED BY RETINOIC ACID GENE 8 PROTEIN HOMOLOG"/>
    <property type="match status" value="1"/>
</dbReference>
<gene>
    <name evidence="1" type="primary">stra8</name>
</gene>